<organism evidence="3 4">
    <name type="scientific">Arabidopsis suecica</name>
    <name type="common">Swedish thale-cress</name>
    <name type="synonym">Cardaminopsis suecica</name>
    <dbReference type="NCBI Taxonomy" id="45249"/>
    <lineage>
        <taxon>Eukaryota</taxon>
        <taxon>Viridiplantae</taxon>
        <taxon>Streptophyta</taxon>
        <taxon>Embryophyta</taxon>
        <taxon>Tracheophyta</taxon>
        <taxon>Spermatophyta</taxon>
        <taxon>Magnoliopsida</taxon>
        <taxon>eudicotyledons</taxon>
        <taxon>Gunneridae</taxon>
        <taxon>Pentapetalae</taxon>
        <taxon>rosids</taxon>
        <taxon>malvids</taxon>
        <taxon>Brassicales</taxon>
        <taxon>Brassicaceae</taxon>
        <taxon>Camelineae</taxon>
        <taxon>Arabidopsis</taxon>
    </lineage>
</organism>
<dbReference type="Pfam" id="PF14223">
    <property type="entry name" value="Retrotran_gag_2"/>
    <property type="match status" value="1"/>
</dbReference>
<dbReference type="GO" id="GO:0003676">
    <property type="term" value="F:nucleic acid binding"/>
    <property type="evidence" value="ECO:0007669"/>
    <property type="project" value="InterPro"/>
</dbReference>
<comment type="caution">
    <text evidence="3">The sequence shown here is derived from an EMBL/GenBank/DDBJ whole genome shotgun (WGS) entry which is preliminary data.</text>
</comment>
<sequence>MGLGWWCFQGSDQTILIGAKCLRRSPSPIHSEMEALVWAMKNILARRMDCQAFETDCSELVSMVQSPDEWPAFSNLLDEFDPPLLFSMSSPPSATSNLINPSDPHASLNAINIAKLSPTNYLTRSVQIKALVRGHDLIKFIDPATAPPSSTTIITGVETTLQAWETLASTYGKPTRRHIKQLKQHLQLCVKGTKDIDGYMQLIKTKSDALALLGSPVDREDLTDIILAGLCDDYKPVIKSVHSRDSPISFAELHEKLLNREISLANTQSQSSSFPVTVYYAQNSASHAQTNQTRRPYLGKCQACGTQGHNAKFCPTFRLSPRAYNASTTPPDPSAWLIDSGATHYITSDLANLFMHLPYTGSERGERSQLGGADVQIPDDIVEEILYRIPARYLRWRYNTAGPMPRSFTLISPERNLVSVNGSVFWLLACDNDHSEILVMDLHTEAFQTVSLPKDVSSGYVYMWSLKGRLYVSNLRQGFDSDVWSFVQDELDERWERTKFASGQTSGVKTTMLSLYAQKKTDIRALASLRLVKN</sequence>
<keyword evidence="1" id="KW-0863">Zinc-finger</keyword>
<protein>
    <submittedName>
        <fullName evidence="3">Zinc finger CCHC-type</fullName>
    </submittedName>
</protein>
<feature type="domain" description="CCHC-type" evidence="2">
    <location>
        <begin position="300"/>
        <end position="315"/>
    </location>
</feature>
<evidence type="ECO:0000259" key="2">
    <source>
        <dbReference type="PROSITE" id="PS50158"/>
    </source>
</evidence>
<dbReference type="PROSITE" id="PS50158">
    <property type="entry name" value="ZF_CCHC"/>
    <property type="match status" value="1"/>
</dbReference>
<gene>
    <name evidence="3" type="ORF">ISN44_As06g033060</name>
</gene>
<name>A0A8T2CLJ8_ARASU</name>
<keyword evidence="1" id="KW-0479">Metal-binding</keyword>
<evidence type="ECO:0000313" key="3">
    <source>
        <dbReference type="EMBL" id="KAG7599112.1"/>
    </source>
</evidence>
<dbReference type="Proteomes" id="UP000694251">
    <property type="component" value="Chromosome 6"/>
</dbReference>
<reference evidence="3 4" key="1">
    <citation type="submission" date="2020-12" db="EMBL/GenBank/DDBJ databases">
        <title>Concerted genomic and epigenomic changes stabilize Arabidopsis allopolyploids.</title>
        <authorList>
            <person name="Chen Z."/>
        </authorList>
    </citation>
    <scope>NUCLEOTIDE SEQUENCE [LARGE SCALE GENOMIC DNA]</scope>
    <source>
        <strain evidence="3">As9502</strain>
        <tissue evidence="3">Leaf</tissue>
    </source>
</reference>
<keyword evidence="4" id="KW-1185">Reference proteome</keyword>
<dbReference type="OrthoDB" id="1103556at2759"/>
<dbReference type="InterPro" id="IPR001878">
    <property type="entry name" value="Znf_CCHC"/>
</dbReference>
<proteinExistence type="predicted"/>
<keyword evidence="1" id="KW-0862">Zinc</keyword>
<accession>A0A8T2CLJ8</accession>
<dbReference type="EMBL" id="JAEFBJ010000006">
    <property type="protein sequence ID" value="KAG7599112.1"/>
    <property type="molecule type" value="Genomic_DNA"/>
</dbReference>
<dbReference type="AlphaFoldDB" id="A0A8T2CLJ8"/>
<evidence type="ECO:0000313" key="4">
    <source>
        <dbReference type="Proteomes" id="UP000694251"/>
    </source>
</evidence>
<evidence type="ECO:0000256" key="1">
    <source>
        <dbReference type="PROSITE-ProRule" id="PRU00047"/>
    </source>
</evidence>
<dbReference type="GO" id="GO:0008270">
    <property type="term" value="F:zinc ion binding"/>
    <property type="evidence" value="ECO:0007669"/>
    <property type="project" value="UniProtKB-KW"/>
</dbReference>
<dbReference type="PANTHER" id="PTHR47481:SF34">
    <property type="entry name" value="CCHC-TYPE DOMAIN-CONTAINING PROTEIN"/>
    <property type="match status" value="1"/>
</dbReference>
<dbReference type="PANTHER" id="PTHR47481">
    <property type="match status" value="1"/>
</dbReference>